<comment type="cofactor">
    <cofactor evidence="1">
        <name>FMN</name>
        <dbReference type="ChEBI" id="CHEBI:58210"/>
    </cofactor>
</comment>
<keyword evidence="4" id="KW-0288">FMN</keyword>
<evidence type="ECO:0000313" key="8">
    <source>
        <dbReference type="Proteomes" id="UP001177140"/>
    </source>
</evidence>
<sequence length="160" mass="18011">MKDQVNDRTDEYGGTLEKRCRFALEVVEAVANEIGGNKVGIRISPFTDAGETRDSNPEALGLYMAESLNKYEILYLHVVEPRIANILDISETPDNGNKAIEENHADLIAYGRLFLANPDLPKRFAIDAPLNKYNRDTFYTSDPIVGYTDYPFLDQSISFN</sequence>
<dbReference type="PANTHER" id="PTHR22893:SF91">
    <property type="entry name" value="NADPH DEHYDROGENASE 2-RELATED"/>
    <property type="match status" value="1"/>
</dbReference>
<dbReference type="InterPro" id="IPR045247">
    <property type="entry name" value="Oye-like"/>
</dbReference>
<dbReference type="InterPro" id="IPR001155">
    <property type="entry name" value="OxRdtase_FMN_N"/>
</dbReference>
<dbReference type="Pfam" id="PF00724">
    <property type="entry name" value="Oxidored_FMN"/>
    <property type="match status" value="1"/>
</dbReference>
<proteinExistence type="inferred from homology"/>
<evidence type="ECO:0000256" key="1">
    <source>
        <dbReference type="ARBA" id="ARBA00001917"/>
    </source>
</evidence>
<protein>
    <recommendedName>
        <fullName evidence="6">NADH:flavin oxidoreductase/NADH oxidase N-terminal domain-containing protein</fullName>
    </recommendedName>
</protein>
<name>A0AA41VSL0_PAPNU</name>
<dbReference type="SUPFAM" id="SSF51395">
    <property type="entry name" value="FMN-linked oxidoreductases"/>
    <property type="match status" value="1"/>
</dbReference>
<dbReference type="Proteomes" id="UP001177140">
    <property type="component" value="Unassembled WGS sequence"/>
</dbReference>
<gene>
    <name evidence="7" type="ORF">MKW94_028771</name>
</gene>
<evidence type="ECO:0000256" key="3">
    <source>
        <dbReference type="ARBA" id="ARBA00022630"/>
    </source>
</evidence>
<keyword evidence="3" id="KW-0285">Flavoprotein</keyword>
<dbReference type="EMBL" id="JAJJMA010282662">
    <property type="protein sequence ID" value="MCL7046549.1"/>
    <property type="molecule type" value="Genomic_DNA"/>
</dbReference>
<evidence type="ECO:0000256" key="4">
    <source>
        <dbReference type="ARBA" id="ARBA00022643"/>
    </source>
</evidence>
<feature type="domain" description="NADH:flavin oxidoreductase/NADH oxidase N-terminal" evidence="6">
    <location>
        <begin position="3"/>
        <end position="80"/>
    </location>
</feature>
<dbReference type="InterPro" id="IPR013785">
    <property type="entry name" value="Aldolase_TIM"/>
</dbReference>
<dbReference type="GO" id="GO:0016491">
    <property type="term" value="F:oxidoreductase activity"/>
    <property type="evidence" value="ECO:0007669"/>
    <property type="project" value="InterPro"/>
</dbReference>
<evidence type="ECO:0000256" key="5">
    <source>
        <dbReference type="ARBA" id="ARBA00022857"/>
    </source>
</evidence>
<keyword evidence="5" id="KW-0521">NADP</keyword>
<evidence type="ECO:0000259" key="6">
    <source>
        <dbReference type="Pfam" id="PF00724"/>
    </source>
</evidence>
<accession>A0AA41VSL0</accession>
<comment type="caution">
    <text evidence="7">The sequence shown here is derived from an EMBL/GenBank/DDBJ whole genome shotgun (WGS) entry which is preliminary data.</text>
</comment>
<dbReference type="AlphaFoldDB" id="A0AA41VSL0"/>
<organism evidence="7 8">
    <name type="scientific">Papaver nudicaule</name>
    <name type="common">Iceland poppy</name>
    <dbReference type="NCBI Taxonomy" id="74823"/>
    <lineage>
        <taxon>Eukaryota</taxon>
        <taxon>Viridiplantae</taxon>
        <taxon>Streptophyta</taxon>
        <taxon>Embryophyta</taxon>
        <taxon>Tracheophyta</taxon>
        <taxon>Spermatophyta</taxon>
        <taxon>Magnoliopsida</taxon>
        <taxon>Ranunculales</taxon>
        <taxon>Papaveraceae</taxon>
        <taxon>Papaveroideae</taxon>
        <taxon>Papaver</taxon>
    </lineage>
</organism>
<evidence type="ECO:0000313" key="7">
    <source>
        <dbReference type="EMBL" id="MCL7046549.1"/>
    </source>
</evidence>
<keyword evidence="8" id="KW-1185">Reference proteome</keyword>
<comment type="similarity">
    <text evidence="2">Belongs to the NADH:flavin oxidoreductase/NADH oxidase family.</text>
</comment>
<reference evidence="7" key="1">
    <citation type="submission" date="2022-03" db="EMBL/GenBank/DDBJ databases">
        <title>A functionally conserved STORR gene fusion in Papaver species that diverged 16.8 million years ago.</title>
        <authorList>
            <person name="Catania T."/>
        </authorList>
    </citation>
    <scope>NUCLEOTIDE SEQUENCE</scope>
    <source>
        <strain evidence="7">S-191538</strain>
    </source>
</reference>
<evidence type="ECO:0000256" key="2">
    <source>
        <dbReference type="ARBA" id="ARBA00005979"/>
    </source>
</evidence>
<dbReference type="PANTHER" id="PTHR22893">
    <property type="entry name" value="NADH OXIDOREDUCTASE-RELATED"/>
    <property type="match status" value="1"/>
</dbReference>
<dbReference type="GO" id="GO:0010181">
    <property type="term" value="F:FMN binding"/>
    <property type="evidence" value="ECO:0007669"/>
    <property type="project" value="InterPro"/>
</dbReference>
<dbReference type="Gene3D" id="3.20.20.70">
    <property type="entry name" value="Aldolase class I"/>
    <property type="match status" value="1"/>
</dbReference>